<keyword evidence="3" id="KW-0479">Metal-binding</keyword>
<feature type="domain" description="C2H2-type" evidence="12">
    <location>
        <begin position="120"/>
        <end position="148"/>
    </location>
</feature>
<dbReference type="AlphaFoldDB" id="A0A8C7EB66"/>
<dbReference type="PROSITE" id="PS50157">
    <property type="entry name" value="ZINC_FINGER_C2H2_2"/>
    <property type="match status" value="5"/>
</dbReference>
<keyword evidence="9" id="KW-0804">Transcription</keyword>
<dbReference type="PANTHER" id="PTHR24393">
    <property type="entry name" value="ZINC FINGER PROTEIN"/>
    <property type="match status" value="1"/>
</dbReference>
<accession>A0A8C7EB66</accession>
<dbReference type="GO" id="GO:0008270">
    <property type="term" value="F:zinc ion binding"/>
    <property type="evidence" value="ECO:0007669"/>
    <property type="project" value="UniProtKB-KW"/>
</dbReference>
<evidence type="ECO:0000256" key="6">
    <source>
        <dbReference type="ARBA" id="ARBA00022833"/>
    </source>
</evidence>
<dbReference type="PANTHER" id="PTHR24393:SF34">
    <property type="entry name" value="PR_SET DOMAIN 13"/>
    <property type="match status" value="1"/>
</dbReference>
<gene>
    <name evidence="13" type="primary">GZF1</name>
</gene>
<keyword evidence="5 11" id="KW-0863">Zinc-finger</keyword>
<evidence type="ECO:0000256" key="5">
    <source>
        <dbReference type="ARBA" id="ARBA00022771"/>
    </source>
</evidence>
<keyword evidence="4" id="KW-0677">Repeat</keyword>
<evidence type="ECO:0000256" key="4">
    <source>
        <dbReference type="ARBA" id="ARBA00022737"/>
    </source>
</evidence>
<reference evidence="13" key="1">
    <citation type="submission" date="2025-08" db="UniProtKB">
        <authorList>
            <consortium name="Ensembl"/>
        </authorList>
    </citation>
    <scope>IDENTIFICATION</scope>
</reference>
<comment type="similarity">
    <text evidence="2">Belongs to the krueppel C2H2-type zinc-finger protein family.</text>
</comment>
<dbReference type="FunFam" id="3.30.160.60:FF:000657">
    <property type="entry name" value="GDNF inducible zinc finger protein 1"/>
    <property type="match status" value="1"/>
</dbReference>
<feature type="domain" description="C2H2-type" evidence="12">
    <location>
        <begin position="92"/>
        <end position="119"/>
    </location>
</feature>
<evidence type="ECO:0000256" key="8">
    <source>
        <dbReference type="ARBA" id="ARBA00023125"/>
    </source>
</evidence>
<dbReference type="Gene3D" id="3.30.160.60">
    <property type="entry name" value="Classic Zinc Finger"/>
    <property type="match status" value="5"/>
</dbReference>
<protein>
    <submittedName>
        <fullName evidence="13">GDNF inducible zinc finger protein 1</fullName>
    </submittedName>
</protein>
<dbReference type="GO" id="GO:0045892">
    <property type="term" value="P:negative regulation of DNA-templated transcription"/>
    <property type="evidence" value="ECO:0007669"/>
    <property type="project" value="UniProtKB-ARBA"/>
</dbReference>
<keyword evidence="7" id="KW-0805">Transcription regulation</keyword>
<name>A0A8C7EB66_NOTPE</name>
<keyword evidence="14" id="KW-1185">Reference proteome</keyword>
<dbReference type="Proteomes" id="UP000694420">
    <property type="component" value="Unplaced"/>
</dbReference>
<dbReference type="InterPro" id="IPR036236">
    <property type="entry name" value="Znf_C2H2_sf"/>
</dbReference>
<dbReference type="GO" id="GO:0001228">
    <property type="term" value="F:DNA-binding transcription activator activity, RNA polymerase II-specific"/>
    <property type="evidence" value="ECO:0007669"/>
    <property type="project" value="TreeGrafter"/>
</dbReference>
<evidence type="ECO:0000256" key="10">
    <source>
        <dbReference type="ARBA" id="ARBA00023242"/>
    </source>
</evidence>
<dbReference type="InterPro" id="IPR013087">
    <property type="entry name" value="Znf_C2H2_type"/>
</dbReference>
<evidence type="ECO:0000256" key="1">
    <source>
        <dbReference type="ARBA" id="ARBA00004123"/>
    </source>
</evidence>
<evidence type="ECO:0000313" key="13">
    <source>
        <dbReference type="Ensembl" id="ENSNPEP00000007299.1"/>
    </source>
</evidence>
<dbReference type="SUPFAM" id="SSF57667">
    <property type="entry name" value="beta-beta-alpha zinc fingers"/>
    <property type="match status" value="3"/>
</dbReference>
<evidence type="ECO:0000256" key="11">
    <source>
        <dbReference type="PROSITE-ProRule" id="PRU00042"/>
    </source>
</evidence>
<dbReference type="FunFam" id="3.30.160.60:FF:000709">
    <property type="entry name" value="GDNF-inducible zinc finger protein 1"/>
    <property type="match status" value="1"/>
</dbReference>
<organism evidence="13 14">
    <name type="scientific">Nothoprocta perdicaria</name>
    <name type="common">Chilean tinamou</name>
    <name type="synonym">Crypturus perdicarius</name>
    <dbReference type="NCBI Taxonomy" id="30464"/>
    <lineage>
        <taxon>Eukaryota</taxon>
        <taxon>Metazoa</taxon>
        <taxon>Chordata</taxon>
        <taxon>Craniata</taxon>
        <taxon>Vertebrata</taxon>
        <taxon>Euteleostomi</taxon>
        <taxon>Archelosauria</taxon>
        <taxon>Archosauria</taxon>
        <taxon>Dinosauria</taxon>
        <taxon>Saurischia</taxon>
        <taxon>Theropoda</taxon>
        <taxon>Coelurosauria</taxon>
        <taxon>Aves</taxon>
        <taxon>Palaeognathae</taxon>
        <taxon>Tinamiformes</taxon>
        <taxon>Tinamidae</taxon>
        <taxon>Nothoprocta</taxon>
    </lineage>
</organism>
<dbReference type="Pfam" id="PF13465">
    <property type="entry name" value="zf-H2C2_2"/>
    <property type="match status" value="1"/>
</dbReference>
<dbReference type="FunFam" id="3.30.160.60:FF:001732">
    <property type="entry name" value="Zgc:162936"/>
    <property type="match status" value="1"/>
</dbReference>
<comment type="subcellular location">
    <subcellularLocation>
        <location evidence="1">Nucleus</location>
    </subcellularLocation>
</comment>
<dbReference type="FunFam" id="3.30.160.60:FF:001498">
    <property type="entry name" value="Zinc finger protein 404"/>
    <property type="match status" value="1"/>
</dbReference>
<keyword evidence="8" id="KW-0238">DNA-binding</keyword>
<dbReference type="Pfam" id="PF13894">
    <property type="entry name" value="zf-C2H2_4"/>
    <property type="match status" value="1"/>
</dbReference>
<feature type="domain" description="C2H2-type" evidence="12">
    <location>
        <begin position="150"/>
        <end position="177"/>
    </location>
</feature>
<dbReference type="Pfam" id="PF00096">
    <property type="entry name" value="zf-C2H2"/>
    <property type="match status" value="2"/>
</dbReference>
<feature type="domain" description="C2H2-type" evidence="12">
    <location>
        <begin position="178"/>
        <end position="205"/>
    </location>
</feature>
<dbReference type="GO" id="GO:0000978">
    <property type="term" value="F:RNA polymerase II cis-regulatory region sequence-specific DNA binding"/>
    <property type="evidence" value="ECO:0007669"/>
    <property type="project" value="TreeGrafter"/>
</dbReference>
<evidence type="ECO:0000256" key="3">
    <source>
        <dbReference type="ARBA" id="ARBA00022723"/>
    </source>
</evidence>
<evidence type="ECO:0000256" key="7">
    <source>
        <dbReference type="ARBA" id="ARBA00023015"/>
    </source>
</evidence>
<dbReference type="FunFam" id="3.30.160.60:FF:001563">
    <property type="entry name" value="GDNF inducible zinc finger protein 1"/>
    <property type="match status" value="1"/>
</dbReference>
<keyword evidence="6" id="KW-0862">Zinc</keyword>
<dbReference type="GO" id="GO:0005694">
    <property type="term" value="C:chromosome"/>
    <property type="evidence" value="ECO:0007669"/>
    <property type="project" value="UniProtKB-ARBA"/>
</dbReference>
<keyword evidence="10" id="KW-0539">Nucleus</keyword>
<evidence type="ECO:0000313" key="14">
    <source>
        <dbReference type="Proteomes" id="UP000694420"/>
    </source>
</evidence>
<dbReference type="SMART" id="SM00355">
    <property type="entry name" value="ZnF_C2H2"/>
    <property type="match status" value="5"/>
</dbReference>
<dbReference type="PROSITE" id="PS00028">
    <property type="entry name" value="ZINC_FINGER_C2H2_1"/>
    <property type="match status" value="5"/>
</dbReference>
<reference evidence="13" key="2">
    <citation type="submission" date="2025-09" db="UniProtKB">
        <authorList>
            <consortium name="Ensembl"/>
        </authorList>
    </citation>
    <scope>IDENTIFICATION</scope>
</reference>
<feature type="domain" description="C2H2-type" evidence="12">
    <location>
        <begin position="206"/>
        <end position="233"/>
    </location>
</feature>
<dbReference type="GO" id="GO:0005634">
    <property type="term" value="C:nucleus"/>
    <property type="evidence" value="ECO:0007669"/>
    <property type="project" value="UniProtKB-SubCell"/>
</dbReference>
<sequence length="281" mass="32052">QDGAVFLFCALERCQRKMKQPLQLMLFPLKEEGALNQGPIDLPMYSTLSQCCSFPTSSEEFRMLFLFVEVRSQKSLSEKPEIPVLFSETRPYFCELCGKTFTQQGALRRHQRIHTGERPYKCRLCGKKFKRKKDVKRHILQVHEGGGERHQCQQCGKGLSSKTALRLHERTHTGERPFMCETCGKSFASKEYLKHHNRIHTGSKPFKCEVCFRTFAQRNSLYQHIKVHTGRGCTGPEASPEPPGWPTMTLPCPVWPWRMWQGSLASPSCTATAITSAVLGL</sequence>
<evidence type="ECO:0000259" key="12">
    <source>
        <dbReference type="PROSITE" id="PS50157"/>
    </source>
</evidence>
<evidence type="ECO:0000256" key="2">
    <source>
        <dbReference type="ARBA" id="ARBA00006991"/>
    </source>
</evidence>
<dbReference type="Ensembl" id="ENSNPET00000007480.1">
    <property type="protein sequence ID" value="ENSNPEP00000007299.1"/>
    <property type="gene ID" value="ENSNPEG00000005438.1"/>
</dbReference>
<evidence type="ECO:0000256" key="9">
    <source>
        <dbReference type="ARBA" id="ARBA00023163"/>
    </source>
</evidence>
<proteinExistence type="inferred from homology"/>